<feature type="transmembrane region" description="Helical" evidence="1">
    <location>
        <begin position="32"/>
        <end position="54"/>
    </location>
</feature>
<name>A0A0K9YWU9_9BACL</name>
<sequence length="60" mass="6426">MNKWLSLAGGLVGGYALLKTPLDGTFLNGLNPLVDGIGLIAMLVFSGALIYTGVRDWFQR</sequence>
<evidence type="ECO:0008006" key="6">
    <source>
        <dbReference type="Google" id="ProtNLM"/>
    </source>
</evidence>
<keyword evidence="1" id="KW-0472">Membrane</keyword>
<keyword evidence="1" id="KW-0812">Transmembrane</keyword>
<dbReference type="AlphaFoldDB" id="A0A0K9YWU9"/>
<dbReference type="Proteomes" id="UP000319578">
    <property type="component" value="Unassembled WGS sequence"/>
</dbReference>
<accession>A0A0K9YWU9</accession>
<comment type="caution">
    <text evidence="3">The sequence shown here is derived from an EMBL/GenBank/DDBJ whole genome shotgun (WGS) entry which is preliminary data.</text>
</comment>
<dbReference type="PATRIC" id="fig|54915.3.peg.6239"/>
<evidence type="ECO:0000313" key="2">
    <source>
        <dbReference type="EMBL" id="GED68457.1"/>
    </source>
</evidence>
<dbReference type="EMBL" id="BJON01000008">
    <property type="protein sequence ID" value="GED68457.1"/>
    <property type="molecule type" value="Genomic_DNA"/>
</dbReference>
<keyword evidence="1" id="KW-1133">Transmembrane helix</keyword>
<dbReference type="OrthoDB" id="2439445at2"/>
<evidence type="ECO:0000313" key="4">
    <source>
        <dbReference type="Proteomes" id="UP000036834"/>
    </source>
</evidence>
<evidence type="ECO:0000313" key="5">
    <source>
        <dbReference type="Proteomes" id="UP000319578"/>
    </source>
</evidence>
<keyword evidence="5" id="KW-1185">Reference proteome</keyword>
<proteinExistence type="predicted"/>
<gene>
    <name evidence="3" type="ORF">ADS79_04265</name>
    <name evidence="2" type="ORF">BRE01_21590</name>
</gene>
<reference evidence="4" key="1">
    <citation type="submission" date="2015-07" db="EMBL/GenBank/DDBJ databases">
        <title>Genome sequencing project for genomic taxonomy and phylogenomics of Bacillus-like bacteria.</title>
        <authorList>
            <person name="Liu B."/>
            <person name="Wang J."/>
            <person name="Zhu Y."/>
            <person name="Liu G."/>
            <person name="Chen Q."/>
            <person name="Chen Z."/>
            <person name="Lan J."/>
            <person name="Che J."/>
            <person name="Ge C."/>
            <person name="Shi H."/>
            <person name="Pan Z."/>
            <person name="Liu X."/>
        </authorList>
    </citation>
    <scope>NUCLEOTIDE SEQUENCE [LARGE SCALE GENOMIC DNA]</scope>
    <source>
        <strain evidence="4">DSM 9887</strain>
    </source>
</reference>
<reference evidence="3" key="2">
    <citation type="submission" date="2015-07" db="EMBL/GenBank/DDBJ databases">
        <title>MeaNS - Measles Nucleotide Surveillance Program.</title>
        <authorList>
            <person name="Tran T."/>
            <person name="Druce J."/>
        </authorList>
    </citation>
    <scope>NUCLEOTIDE SEQUENCE</scope>
    <source>
        <strain evidence="3">DSM 9887</strain>
    </source>
</reference>
<protein>
    <recommendedName>
        <fullName evidence="6">DUF1232 domain-containing protein</fullName>
    </recommendedName>
</protein>
<reference evidence="2 5" key="3">
    <citation type="submission" date="2019-06" db="EMBL/GenBank/DDBJ databases">
        <title>Whole genome shotgun sequence of Brevibacillus reuszeri NBRC 15719.</title>
        <authorList>
            <person name="Hosoyama A."/>
            <person name="Uohara A."/>
            <person name="Ohji S."/>
            <person name="Ichikawa N."/>
        </authorList>
    </citation>
    <scope>NUCLEOTIDE SEQUENCE [LARGE SCALE GENOMIC DNA]</scope>
    <source>
        <strain evidence="2 5">NBRC 15719</strain>
    </source>
</reference>
<dbReference type="Proteomes" id="UP000036834">
    <property type="component" value="Unassembled WGS sequence"/>
</dbReference>
<dbReference type="STRING" id="54915.ADS79_04265"/>
<evidence type="ECO:0000313" key="3">
    <source>
        <dbReference type="EMBL" id="KNB73194.1"/>
    </source>
</evidence>
<organism evidence="3 4">
    <name type="scientific">Brevibacillus reuszeri</name>
    <dbReference type="NCBI Taxonomy" id="54915"/>
    <lineage>
        <taxon>Bacteria</taxon>
        <taxon>Bacillati</taxon>
        <taxon>Bacillota</taxon>
        <taxon>Bacilli</taxon>
        <taxon>Bacillales</taxon>
        <taxon>Paenibacillaceae</taxon>
        <taxon>Brevibacillus</taxon>
    </lineage>
</organism>
<dbReference type="EMBL" id="LGIQ01000005">
    <property type="protein sequence ID" value="KNB73194.1"/>
    <property type="molecule type" value="Genomic_DNA"/>
</dbReference>
<evidence type="ECO:0000256" key="1">
    <source>
        <dbReference type="SAM" id="Phobius"/>
    </source>
</evidence>
<dbReference type="RefSeq" id="WP_049737187.1">
    <property type="nucleotide sequence ID" value="NZ_BJON01000008.1"/>
</dbReference>